<feature type="transmembrane region" description="Helical" evidence="1">
    <location>
        <begin position="116"/>
        <end position="134"/>
    </location>
</feature>
<evidence type="ECO:0000256" key="1">
    <source>
        <dbReference type="SAM" id="Phobius"/>
    </source>
</evidence>
<evidence type="ECO:0000313" key="2">
    <source>
        <dbReference type="EMBL" id="MDG4715176.1"/>
    </source>
</evidence>
<organism evidence="2 3">
    <name type="scientific">Winogradskyella marincola</name>
    <dbReference type="NCBI Taxonomy" id="3037795"/>
    <lineage>
        <taxon>Bacteria</taxon>
        <taxon>Pseudomonadati</taxon>
        <taxon>Bacteroidota</taxon>
        <taxon>Flavobacteriia</taxon>
        <taxon>Flavobacteriales</taxon>
        <taxon>Flavobacteriaceae</taxon>
        <taxon>Winogradskyella</taxon>
    </lineage>
</organism>
<evidence type="ECO:0000313" key="3">
    <source>
        <dbReference type="Proteomes" id="UP001529085"/>
    </source>
</evidence>
<comment type="caution">
    <text evidence="2">The sequence shown here is derived from an EMBL/GenBank/DDBJ whole genome shotgun (WGS) entry which is preliminary data.</text>
</comment>
<evidence type="ECO:0008006" key="4">
    <source>
        <dbReference type="Google" id="ProtNLM"/>
    </source>
</evidence>
<feature type="transmembrane region" description="Helical" evidence="1">
    <location>
        <begin position="178"/>
        <end position="198"/>
    </location>
</feature>
<keyword evidence="3" id="KW-1185">Reference proteome</keyword>
<keyword evidence="1" id="KW-0812">Transmembrane</keyword>
<dbReference type="Proteomes" id="UP001529085">
    <property type="component" value="Unassembled WGS sequence"/>
</dbReference>
<proteinExistence type="predicted"/>
<reference evidence="2 3" key="1">
    <citation type="submission" date="2023-03" db="EMBL/GenBank/DDBJ databases">
        <title>Strain YYF002 represents a novel species in the genus Winogradskyella isolated from seawater.</title>
        <authorList>
            <person name="Fu Z.-Y."/>
        </authorList>
    </citation>
    <scope>NUCLEOTIDE SEQUENCE [LARGE SCALE GENOMIC DNA]</scope>
    <source>
        <strain evidence="2 3">YYF002</strain>
    </source>
</reference>
<keyword evidence="1" id="KW-0472">Membrane</keyword>
<feature type="transmembrane region" description="Helical" evidence="1">
    <location>
        <begin position="89"/>
        <end position="110"/>
    </location>
</feature>
<feature type="transmembrane region" description="Helical" evidence="1">
    <location>
        <begin position="154"/>
        <end position="172"/>
    </location>
</feature>
<dbReference type="RefSeq" id="WP_278004639.1">
    <property type="nucleotide sequence ID" value="NZ_JARSBN010000002.1"/>
</dbReference>
<dbReference type="EMBL" id="JARSBN010000002">
    <property type="protein sequence ID" value="MDG4715176.1"/>
    <property type="molecule type" value="Genomic_DNA"/>
</dbReference>
<keyword evidence="1" id="KW-1133">Transmembrane helix</keyword>
<sequence>MKLTKEDVQFIDNYLKKGGIKYWDVRLEMVDHLVSDIENYEDTTDFETAFNHSLVNAGWGKNLEAVHIQSWKSTNKIYRKMHFDEILKLLKNPATLIGFIAFYLLFNRITVIFSEYIKLVAFTVLLVPILVLLYESLKTWRKKLGKSVNMQYGLFYFSFGLIMINLPLQLLPKSYLHLWLPFLMTIYLLMMAAGYKVYKYAYKKMLKLKCL</sequence>
<protein>
    <recommendedName>
        <fullName evidence="4">DUF1129 domain-containing protein</fullName>
    </recommendedName>
</protein>
<gene>
    <name evidence="2" type="ORF">P7122_04785</name>
</gene>
<name>A0ABT6FZF8_9FLAO</name>
<accession>A0ABT6FZF8</accession>